<organism evidence="3 4">
    <name type="scientific">Pythium oligandrum</name>
    <name type="common">Mycoparasitic fungus</name>
    <dbReference type="NCBI Taxonomy" id="41045"/>
    <lineage>
        <taxon>Eukaryota</taxon>
        <taxon>Sar</taxon>
        <taxon>Stramenopiles</taxon>
        <taxon>Oomycota</taxon>
        <taxon>Peronosporomycetes</taxon>
        <taxon>Pythiales</taxon>
        <taxon>Pythiaceae</taxon>
        <taxon>Pythium</taxon>
    </lineage>
</organism>
<keyword evidence="2" id="KW-0812">Transmembrane</keyword>
<evidence type="ECO:0000256" key="2">
    <source>
        <dbReference type="SAM" id="Phobius"/>
    </source>
</evidence>
<evidence type="ECO:0000313" key="4">
    <source>
        <dbReference type="Proteomes" id="UP000794436"/>
    </source>
</evidence>
<sequence length="72" mass="7820">MPSLASIVSSKSKSSGTLAVVPLVIASAAIAGYARSTASHHHMEAAKDKEEQHKHDEEVFHQHIAYPWKGTR</sequence>
<feature type="transmembrane region" description="Helical" evidence="2">
    <location>
        <begin position="16"/>
        <end position="34"/>
    </location>
</feature>
<proteinExistence type="predicted"/>
<keyword evidence="2" id="KW-1133">Transmembrane helix</keyword>
<protein>
    <submittedName>
        <fullName evidence="3">Uncharacterized protein</fullName>
    </submittedName>
</protein>
<keyword evidence="2" id="KW-0472">Membrane</keyword>
<reference evidence="3" key="1">
    <citation type="submission" date="2019-03" db="EMBL/GenBank/DDBJ databases">
        <title>Long read genome sequence of the mycoparasitic Pythium oligandrum ATCC 38472 isolated from sugarbeet rhizosphere.</title>
        <authorList>
            <person name="Gaulin E."/>
        </authorList>
    </citation>
    <scope>NUCLEOTIDE SEQUENCE</scope>
    <source>
        <strain evidence="3">ATCC 38472_TT</strain>
    </source>
</reference>
<dbReference type="EMBL" id="SPLM01000002">
    <property type="protein sequence ID" value="TMW68413.1"/>
    <property type="molecule type" value="Genomic_DNA"/>
</dbReference>
<name>A0A8K1FSC7_PYTOL</name>
<evidence type="ECO:0000313" key="3">
    <source>
        <dbReference type="EMBL" id="TMW68413.1"/>
    </source>
</evidence>
<feature type="region of interest" description="Disordered" evidence="1">
    <location>
        <begin position="37"/>
        <end position="56"/>
    </location>
</feature>
<dbReference type="Proteomes" id="UP000794436">
    <property type="component" value="Unassembled WGS sequence"/>
</dbReference>
<dbReference type="AlphaFoldDB" id="A0A8K1FSC7"/>
<evidence type="ECO:0000256" key="1">
    <source>
        <dbReference type="SAM" id="MobiDB-lite"/>
    </source>
</evidence>
<keyword evidence="4" id="KW-1185">Reference proteome</keyword>
<accession>A0A8K1FSC7</accession>
<comment type="caution">
    <text evidence="3">The sequence shown here is derived from an EMBL/GenBank/DDBJ whole genome shotgun (WGS) entry which is preliminary data.</text>
</comment>
<dbReference type="OrthoDB" id="166575at2759"/>
<feature type="compositionally biased region" description="Basic and acidic residues" evidence="1">
    <location>
        <begin position="41"/>
        <end position="56"/>
    </location>
</feature>
<gene>
    <name evidence="3" type="ORF">Poli38472_005881</name>
</gene>